<evidence type="ECO:0000256" key="2">
    <source>
        <dbReference type="ARBA" id="ARBA00004613"/>
    </source>
</evidence>
<evidence type="ECO:0000259" key="4">
    <source>
        <dbReference type="Pfam" id="PF20147"/>
    </source>
</evidence>
<keyword evidence="3" id="KW-0964">Secreted</keyword>
<dbReference type="AlphaFoldDB" id="A0A2Z6RMB9"/>
<feature type="domain" description="Crinkler effector protein N-terminal" evidence="4">
    <location>
        <begin position="123"/>
        <end position="224"/>
    </location>
</feature>
<reference evidence="5 6" key="1">
    <citation type="submission" date="2017-11" db="EMBL/GenBank/DDBJ databases">
        <title>The genome of Rhizophagus clarus HR1 reveals common genetic basis of auxotrophy among arbuscular mycorrhizal fungi.</title>
        <authorList>
            <person name="Kobayashi Y."/>
        </authorList>
    </citation>
    <scope>NUCLEOTIDE SEQUENCE [LARGE SCALE GENOMIC DNA]</scope>
    <source>
        <strain evidence="5 6">HR1</strain>
    </source>
</reference>
<accession>A0A2Z6RMB9</accession>
<keyword evidence="6" id="KW-1185">Reference proteome</keyword>
<comment type="subcellular location">
    <subcellularLocation>
        <location evidence="1">Host cell</location>
    </subcellularLocation>
    <subcellularLocation>
        <location evidence="2">Secreted</location>
    </subcellularLocation>
</comment>
<sequence length="390" mass="43456">MGLLKQCEEKGPITFEARPNPELIIKSVLEHFPYLKFGNSFGGIDNYDFTSPQPWSSPCPICDGKHGNYGLHGEWYKNGTEYCLSCNSSSNKFCAKRGRPPKTSATSSPTATSSSAVTITETTLFCLVHGKPPSSFFSVMVGNHENVNGLRKLIKKESEPYLDNFAHWQLKLWIVDIPFDSPNLGDSSVNIANVLQGRKFLPPNKVGDIFTTQPNGNNIHIIVELPTSPAPSKAPSEIIEGESSYKRTIDTFNETTQQFANILVRQTKKPKSLSQDFDAQFVWDKRAKNQQAEDLKDLQGHGIKRGYMSYLGDNISIPSTLVCISGTTDVLIMDESYYSVIDYRSGIRAVFELKKPVQDLDVNQAISELIATNMLSNYVIFTVLTDLNNF</sequence>
<organism evidence="5 6">
    <name type="scientific">Rhizophagus clarus</name>
    <dbReference type="NCBI Taxonomy" id="94130"/>
    <lineage>
        <taxon>Eukaryota</taxon>
        <taxon>Fungi</taxon>
        <taxon>Fungi incertae sedis</taxon>
        <taxon>Mucoromycota</taxon>
        <taxon>Glomeromycotina</taxon>
        <taxon>Glomeromycetes</taxon>
        <taxon>Glomerales</taxon>
        <taxon>Glomeraceae</taxon>
        <taxon>Rhizophagus</taxon>
    </lineage>
</organism>
<evidence type="ECO:0000313" key="5">
    <source>
        <dbReference type="EMBL" id="GBB97791.1"/>
    </source>
</evidence>
<dbReference type="Pfam" id="PF20147">
    <property type="entry name" value="Crinkler"/>
    <property type="match status" value="1"/>
</dbReference>
<gene>
    <name evidence="5" type="ORF">RclHR1_03070007</name>
</gene>
<name>A0A2Z6RMB9_9GLOM</name>
<dbReference type="InterPro" id="IPR045379">
    <property type="entry name" value="Crinkler_N"/>
</dbReference>
<proteinExistence type="predicted"/>
<dbReference type="EMBL" id="BEXD01002302">
    <property type="protein sequence ID" value="GBB97791.1"/>
    <property type="molecule type" value="Genomic_DNA"/>
</dbReference>
<dbReference type="GO" id="GO:0043657">
    <property type="term" value="C:host cell"/>
    <property type="evidence" value="ECO:0007669"/>
    <property type="project" value="UniProtKB-SubCell"/>
</dbReference>
<comment type="caution">
    <text evidence="5">The sequence shown here is derived from an EMBL/GenBank/DDBJ whole genome shotgun (WGS) entry which is preliminary data.</text>
</comment>
<dbReference type="Proteomes" id="UP000247702">
    <property type="component" value="Unassembled WGS sequence"/>
</dbReference>
<evidence type="ECO:0000313" key="6">
    <source>
        <dbReference type="Proteomes" id="UP000247702"/>
    </source>
</evidence>
<dbReference type="GO" id="GO:0005576">
    <property type="term" value="C:extracellular region"/>
    <property type="evidence" value="ECO:0007669"/>
    <property type="project" value="UniProtKB-SubCell"/>
</dbReference>
<protein>
    <recommendedName>
        <fullName evidence="4">Crinkler effector protein N-terminal domain-containing protein</fullName>
    </recommendedName>
</protein>
<evidence type="ECO:0000256" key="3">
    <source>
        <dbReference type="ARBA" id="ARBA00022525"/>
    </source>
</evidence>
<evidence type="ECO:0000256" key="1">
    <source>
        <dbReference type="ARBA" id="ARBA00004340"/>
    </source>
</evidence>